<evidence type="ECO:0000313" key="1">
    <source>
        <dbReference type="EMBL" id="KAL0307906.1"/>
    </source>
</evidence>
<reference evidence="1" key="1">
    <citation type="submission" date="2020-06" db="EMBL/GenBank/DDBJ databases">
        <authorList>
            <person name="Li T."/>
            <person name="Hu X."/>
            <person name="Zhang T."/>
            <person name="Song X."/>
            <person name="Zhang H."/>
            <person name="Dai N."/>
            <person name="Sheng W."/>
            <person name="Hou X."/>
            <person name="Wei L."/>
        </authorList>
    </citation>
    <scope>NUCLEOTIDE SEQUENCE</scope>
    <source>
        <strain evidence="1">G01</strain>
        <tissue evidence="1">Leaf</tissue>
    </source>
</reference>
<gene>
    <name evidence="1" type="ORF">Sangu_3003500</name>
</gene>
<dbReference type="EMBL" id="JACGWK010000053">
    <property type="protein sequence ID" value="KAL0307906.1"/>
    <property type="molecule type" value="Genomic_DNA"/>
</dbReference>
<reference evidence="1" key="2">
    <citation type="journal article" date="2024" name="Plant">
        <title>Genomic evolution and insights into agronomic trait innovations of Sesamum species.</title>
        <authorList>
            <person name="Miao H."/>
            <person name="Wang L."/>
            <person name="Qu L."/>
            <person name="Liu H."/>
            <person name="Sun Y."/>
            <person name="Le M."/>
            <person name="Wang Q."/>
            <person name="Wei S."/>
            <person name="Zheng Y."/>
            <person name="Lin W."/>
            <person name="Duan Y."/>
            <person name="Cao H."/>
            <person name="Xiong S."/>
            <person name="Wang X."/>
            <person name="Wei L."/>
            <person name="Li C."/>
            <person name="Ma Q."/>
            <person name="Ju M."/>
            <person name="Zhao R."/>
            <person name="Li G."/>
            <person name="Mu C."/>
            <person name="Tian Q."/>
            <person name="Mei H."/>
            <person name="Zhang T."/>
            <person name="Gao T."/>
            <person name="Zhang H."/>
        </authorList>
    </citation>
    <scope>NUCLEOTIDE SEQUENCE</scope>
    <source>
        <strain evidence="1">G01</strain>
    </source>
</reference>
<comment type="caution">
    <text evidence="1">The sequence shown here is derived from an EMBL/GenBank/DDBJ whole genome shotgun (WGS) entry which is preliminary data.</text>
</comment>
<protein>
    <submittedName>
        <fullName evidence="1">Uncharacterized protein</fullName>
    </submittedName>
</protein>
<organism evidence="1">
    <name type="scientific">Sesamum angustifolium</name>
    <dbReference type="NCBI Taxonomy" id="2727405"/>
    <lineage>
        <taxon>Eukaryota</taxon>
        <taxon>Viridiplantae</taxon>
        <taxon>Streptophyta</taxon>
        <taxon>Embryophyta</taxon>
        <taxon>Tracheophyta</taxon>
        <taxon>Spermatophyta</taxon>
        <taxon>Magnoliopsida</taxon>
        <taxon>eudicotyledons</taxon>
        <taxon>Gunneridae</taxon>
        <taxon>Pentapetalae</taxon>
        <taxon>asterids</taxon>
        <taxon>lamiids</taxon>
        <taxon>Lamiales</taxon>
        <taxon>Pedaliaceae</taxon>
        <taxon>Sesamum</taxon>
    </lineage>
</organism>
<name>A0AAW2KM15_9LAMI</name>
<sequence length="72" mass="7529">MDAVAVLGVATPTPYASSSLARNGRLSTHPPALIYAPPTSPLSDLVQLSSRIPRLAPMLPRTSTKPTSSFPT</sequence>
<dbReference type="AlphaFoldDB" id="A0AAW2KM15"/>
<proteinExistence type="predicted"/>
<accession>A0AAW2KM15</accession>